<keyword evidence="1" id="KW-0812">Transmembrane</keyword>
<dbReference type="Proteomes" id="UP000054935">
    <property type="component" value="Unassembled WGS sequence"/>
</dbReference>
<keyword evidence="3" id="KW-1185">Reference proteome</keyword>
<feature type="transmembrane region" description="Helical" evidence="1">
    <location>
        <begin position="401"/>
        <end position="418"/>
    </location>
</feature>
<dbReference type="Pfam" id="PF11902">
    <property type="entry name" value="DUF3422"/>
    <property type="match status" value="1"/>
</dbReference>
<name>A0A0P1G4V5_9RHOB</name>
<dbReference type="OrthoDB" id="9767470at2"/>
<keyword evidence="1" id="KW-1133">Transmembrane helix</keyword>
<accession>A0A0P1G4V5</accession>
<reference evidence="2 3" key="1">
    <citation type="submission" date="2015-09" db="EMBL/GenBank/DDBJ databases">
        <authorList>
            <consortium name="Swine Surveillance"/>
        </authorList>
    </citation>
    <scope>NUCLEOTIDE SEQUENCE [LARGE SCALE GENOMIC DNA]</scope>
    <source>
        <strain evidence="2 3">CECT 7648</strain>
    </source>
</reference>
<protein>
    <recommendedName>
        <fullName evidence="4">Membrane-anchored protein</fullName>
    </recommendedName>
</protein>
<dbReference type="InterPro" id="IPR021830">
    <property type="entry name" value="DUF3422"/>
</dbReference>
<sequence>MPPIQDHPLRYRLANELHARPFPALTAPVRAVYLAIKQPFDAASRDRSKDMAHLIALLDRYGTQHPQPGATHFSGRIGQHTLKWEQHTEFVTYTVFLSGLGERAFDPADFEVFPEDWLEEAPGMRVTSAMLRICERPADGDINRQIDDWLVPESVAVSEVLDGDAVVAADFRIDPAGHQRFGVFVKQGVGERRVGRIVQRLCEIETYKAMSMLGFTRMNEVSPLMGEIDNELTGLMQAMTLNDGGEEATLKALLAISAELEKLSAETSFRLGATGAYEALVAQRIKVLREERFKGRQTFREFMTRRYDPAMRTVKSSERRLESMVQRATRAADLLRTRVEVGRSAQNQQLLESMNKRAELQLRLQETVEGLSVVAISYYAVSLAGYLLYPLTGLLGISKGELTALVTLPVVLVVWWMIRRIKLHAGAHDGPDM</sequence>
<evidence type="ECO:0008006" key="4">
    <source>
        <dbReference type="Google" id="ProtNLM"/>
    </source>
</evidence>
<organism evidence="2 3">
    <name type="scientific">Tropicibacter naphthalenivorans</name>
    <dbReference type="NCBI Taxonomy" id="441103"/>
    <lineage>
        <taxon>Bacteria</taxon>
        <taxon>Pseudomonadati</taxon>
        <taxon>Pseudomonadota</taxon>
        <taxon>Alphaproteobacteria</taxon>
        <taxon>Rhodobacterales</taxon>
        <taxon>Roseobacteraceae</taxon>
        <taxon>Tropicibacter</taxon>
    </lineage>
</organism>
<dbReference type="AlphaFoldDB" id="A0A0P1G4V5"/>
<proteinExistence type="predicted"/>
<keyword evidence="1" id="KW-0472">Membrane</keyword>
<evidence type="ECO:0000313" key="3">
    <source>
        <dbReference type="Proteomes" id="UP000054935"/>
    </source>
</evidence>
<dbReference type="EMBL" id="CYSE01000002">
    <property type="protein sequence ID" value="CUH76710.1"/>
    <property type="molecule type" value="Genomic_DNA"/>
</dbReference>
<evidence type="ECO:0000256" key="1">
    <source>
        <dbReference type="SAM" id="Phobius"/>
    </source>
</evidence>
<feature type="transmembrane region" description="Helical" evidence="1">
    <location>
        <begin position="370"/>
        <end position="389"/>
    </location>
</feature>
<gene>
    <name evidence="2" type="ORF">TRN7648_01089</name>
</gene>
<evidence type="ECO:0000313" key="2">
    <source>
        <dbReference type="EMBL" id="CUH76710.1"/>
    </source>
</evidence>
<dbReference type="RefSeq" id="WP_058246625.1">
    <property type="nucleotide sequence ID" value="NZ_CYSE01000002.1"/>
</dbReference>